<evidence type="ECO:0000313" key="4">
    <source>
        <dbReference type="Proteomes" id="UP000014760"/>
    </source>
</evidence>
<reference evidence="3" key="3">
    <citation type="submission" date="2015-06" db="UniProtKB">
        <authorList>
            <consortium name="EnsemblMetazoa"/>
        </authorList>
    </citation>
    <scope>IDENTIFICATION</scope>
</reference>
<name>R7TKF1_CAPTE</name>
<evidence type="ECO:0000256" key="1">
    <source>
        <dbReference type="SAM" id="SignalP"/>
    </source>
</evidence>
<dbReference type="AlphaFoldDB" id="R7TKF1"/>
<sequence>MHSVTRFLLLCMMVSSGTGFRILLLPVPLQNHLDYFVSLGKTLIDAGHQVHIILSSGYREVNYIEEQGLHVMRYFALDETCHLSTESFYRQASSSALAHPDPGIWTEIVEPFMATECKYLLIDEFLRQEAEMLQFHLAVVHGLRYARCLFLFPAILGIPFATM</sequence>
<keyword evidence="1" id="KW-0732">Signal</keyword>
<feature type="signal peptide" evidence="1">
    <location>
        <begin position="1"/>
        <end position="19"/>
    </location>
</feature>
<proteinExistence type="predicted"/>
<protein>
    <recommendedName>
        <fullName evidence="5">Glucuronosyltransferase</fullName>
    </recommendedName>
</protein>
<dbReference type="EnsemblMetazoa" id="CapteT185679">
    <property type="protein sequence ID" value="CapteP185679"/>
    <property type="gene ID" value="CapteG185679"/>
</dbReference>
<evidence type="ECO:0000313" key="3">
    <source>
        <dbReference type="EnsemblMetazoa" id="CapteP185679"/>
    </source>
</evidence>
<accession>R7TKF1</accession>
<organism evidence="2">
    <name type="scientific">Capitella teleta</name>
    <name type="common">Polychaete worm</name>
    <dbReference type="NCBI Taxonomy" id="283909"/>
    <lineage>
        <taxon>Eukaryota</taxon>
        <taxon>Metazoa</taxon>
        <taxon>Spiralia</taxon>
        <taxon>Lophotrochozoa</taxon>
        <taxon>Annelida</taxon>
        <taxon>Polychaeta</taxon>
        <taxon>Sedentaria</taxon>
        <taxon>Scolecida</taxon>
        <taxon>Capitellidae</taxon>
        <taxon>Capitella</taxon>
    </lineage>
</organism>
<dbReference type="Proteomes" id="UP000014760">
    <property type="component" value="Unassembled WGS sequence"/>
</dbReference>
<dbReference type="Gene3D" id="3.40.50.2000">
    <property type="entry name" value="Glycogen Phosphorylase B"/>
    <property type="match status" value="1"/>
</dbReference>
<keyword evidence="4" id="KW-1185">Reference proteome</keyword>
<dbReference type="OrthoDB" id="6072202at2759"/>
<dbReference type="EMBL" id="AMQN01029394">
    <property type="status" value="NOT_ANNOTATED_CDS"/>
    <property type="molecule type" value="Genomic_DNA"/>
</dbReference>
<dbReference type="HOGENOM" id="CLU_1631214_0_0_1"/>
<evidence type="ECO:0000313" key="2">
    <source>
        <dbReference type="EMBL" id="ELT94184.1"/>
    </source>
</evidence>
<dbReference type="SUPFAM" id="SSF53756">
    <property type="entry name" value="UDP-Glycosyltransferase/glycogen phosphorylase"/>
    <property type="match status" value="1"/>
</dbReference>
<reference evidence="2 4" key="2">
    <citation type="journal article" date="2013" name="Nature">
        <title>Insights into bilaterian evolution from three spiralian genomes.</title>
        <authorList>
            <person name="Simakov O."/>
            <person name="Marletaz F."/>
            <person name="Cho S.J."/>
            <person name="Edsinger-Gonzales E."/>
            <person name="Havlak P."/>
            <person name="Hellsten U."/>
            <person name="Kuo D.H."/>
            <person name="Larsson T."/>
            <person name="Lv J."/>
            <person name="Arendt D."/>
            <person name="Savage R."/>
            <person name="Osoegawa K."/>
            <person name="de Jong P."/>
            <person name="Grimwood J."/>
            <person name="Chapman J.A."/>
            <person name="Shapiro H."/>
            <person name="Aerts A."/>
            <person name="Otillar R.P."/>
            <person name="Terry A.Y."/>
            <person name="Boore J.L."/>
            <person name="Grigoriev I.V."/>
            <person name="Lindberg D.R."/>
            <person name="Seaver E.C."/>
            <person name="Weisblat D.A."/>
            <person name="Putnam N.H."/>
            <person name="Rokhsar D.S."/>
        </authorList>
    </citation>
    <scope>NUCLEOTIDE SEQUENCE</scope>
    <source>
        <strain evidence="2 4">I ESC-2004</strain>
    </source>
</reference>
<gene>
    <name evidence="2" type="ORF">CAPTEDRAFT_185679</name>
</gene>
<reference evidence="4" key="1">
    <citation type="submission" date="2012-12" db="EMBL/GenBank/DDBJ databases">
        <authorList>
            <person name="Hellsten U."/>
            <person name="Grimwood J."/>
            <person name="Chapman J.A."/>
            <person name="Shapiro H."/>
            <person name="Aerts A."/>
            <person name="Otillar R.P."/>
            <person name="Terry A.Y."/>
            <person name="Boore J.L."/>
            <person name="Simakov O."/>
            <person name="Marletaz F."/>
            <person name="Cho S.-J."/>
            <person name="Edsinger-Gonzales E."/>
            <person name="Havlak P."/>
            <person name="Kuo D.-H."/>
            <person name="Larsson T."/>
            <person name="Lv J."/>
            <person name="Arendt D."/>
            <person name="Savage R."/>
            <person name="Osoegawa K."/>
            <person name="de Jong P."/>
            <person name="Lindberg D.R."/>
            <person name="Seaver E.C."/>
            <person name="Weisblat D.A."/>
            <person name="Putnam N.H."/>
            <person name="Grigoriev I.V."/>
            <person name="Rokhsar D.S."/>
        </authorList>
    </citation>
    <scope>NUCLEOTIDE SEQUENCE</scope>
    <source>
        <strain evidence="4">I ESC-2004</strain>
    </source>
</reference>
<evidence type="ECO:0008006" key="5">
    <source>
        <dbReference type="Google" id="ProtNLM"/>
    </source>
</evidence>
<feature type="chain" id="PRO_5008787103" description="Glucuronosyltransferase" evidence="1">
    <location>
        <begin position="20"/>
        <end position="163"/>
    </location>
</feature>
<feature type="non-terminal residue" evidence="2">
    <location>
        <position position="163"/>
    </location>
</feature>
<dbReference type="EMBL" id="KB309527">
    <property type="protein sequence ID" value="ELT94184.1"/>
    <property type="molecule type" value="Genomic_DNA"/>
</dbReference>